<feature type="disulfide bond" evidence="12">
    <location>
        <begin position="668"/>
        <end position="685"/>
    </location>
</feature>
<evidence type="ECO:0008006" key="22">
    <source>
        <dbReference type="Google" id="ProtNLM"/>
    </source>
</evidence>
<feature type="domain" description="Laminin EGF-like" evidence="17">
    <location>
        <begin position="712"/>
        <end position="757"/>
    </location>
</feature>
<dbReference type="GO" id="GO:0030334">
    <property type="term" value="P:regulation of cell migration"/>
    <property type="evidence" value="ECO:0007669"/>
    <property type="project" value="InterPro"/>
</dbReference>
<keyword evidence="21" id="KW-1185">Reference proteome</keyword>
<dbReference type="InterPro" id="IPR013320">
    <property type="entry name" value="ConA-like_dom_sf"/>
</dbReference>
<protein>
    <recommendedName>
        <fullName evidence="22">Laminin subunit alpha-3-like</fullName>
    </recommendedName>
</protein>
<dbReference type="PROSITE" id="PS50027">
    <property type="entry name" value="EGF_LAM_2"/>
    <property type="match status" value="14"/>
</dbReference>
<feature type="chain" id="PRO_5043652714" description="Laminin subunit alpha-3-like" evidence="15">
    <location>
        <begin position="26"/>
        <end position="3365"/>
    </location>
</feature>
<sequence length="3365" mass="370785">MSGMAKTGILYRLLAIVVLLGSVVRTQVSVNEISGFSLSPKYFNLATQARISATATCGEDKLGRPRSDLYCKLVGGPTTELYSHNIQGQFCEHCNSNNPTKSHPITNAIDGTETWWQSPPLSRGLEYNEVNVTLDLGQLFHVAYVLIKFANSPRPDLWVLERSVDHGRTFTPWQYFAHSKRECIERFGKQPNKYIIGDDEQICTTEYSRIVPLENGEIVVSLINRRPGSNNFTHSPALQEFTKATNIRLHFLRTSTLLGHLISKAQRDPSVTRRYYYSIKDISVGGRCVCHGHALECGGPSRQDQRQCDCQHNTCGDSCDRCCPGYHQKPWRPATADSANECQPCQCHSHATDCYYDTEVERRRASLDIYARYDGGGVCLNCQHNTAGVNCERCVEGYYRPYGVPRESPTGCIPCRCDPQSTQGCEMGSGRCTCRPEFSGDYCNQCADGYYGYPKCITTSPSDNIKEPKVCSTGYFGAPSCRPCLCERQGTVPDVCTASGRCLCRPGIIGERCDRCHEGFHSFPYCQECRCDGHGVADRSCGPRGECRCRANYAGQQCEQCATGHYEYPYCSVCQCDPEGSQGGACDPASGQCVCRPGVTGRRCDRCSNPGLQFPYCTVCQCDPEGSQGGACDPVSGQCVCRPGVTGQRCDRCSNPGLQFPYCTVCQCDPEGSHGGACDPGSGQCVCRPGVTGQPCDRCSNPGLQFPDCTVCLCHPEGSQGGACDPPSGQCACRPGVTGQYCDRCSNPGLQFPDCTVCLCHPEGSQGGACDPASGQCVCRPGVTGQRCDRCSNPSLQFPYCTGPTPAPSSQCNQVGSEVGIKVPQGGSCVCRRYVEGPRCDRCKPLFWNLARDNPSGCIECMCGDKGTLSGVGECQQETGECYCKPNTCSHSCSICKESHFLLQRKNYFGCQGCQCDVGGAVGSSCDDQTGQCQCQKNIRGRSCDEPETNHYFPSLHHLKVEVENGITPNARPVRFGYEPQVFPQFSWRGYAIMSPAQPEVVLYLAVVSPGPYHIVLRYVSSKPRGASEVSVSVHVDEAHRSAFRLLLRYANPGTASATGRITASRSRGGAGESREVVFPPSRAPALLTVPGDGFAQPFTLNPGKWNLHIQAEGILLDYLVLLPSDYYEAPILQETVTEPCTYTKVEQHKSCLLYKHVPMERFPFVLGSEGLLSVRGRRRRGRRQARTRRPTADHPEMASISGRQAQLQLMVHVPRPGLYAVVLEYASEVDMVQNINVHVKGHSQDEVHARANIYSCTYSFLCRSVAVDGMNRVAKLQMAHRTELLLQTSTASFLLHKVYVVPAEEFSMEHVDPKVLCVSEHGRFTDDCQVCVQSQFPSVPSAVLLDPTHQAPRPSGPRGEGVLLKSPQTKVTVSGRVPDPGRYVLVVHTRQPEHTAFPVEVLIDAGMIWKGWLNASFCPAMSGCRSVFIAERRIALDVPQRELAITLRIPPGKTLTLDYILAVPDDRYTPDLMKAKPLDKAPDFIAQCGGESFQIDPSTASEFCRASARSLVALHHNGALPCYCDKSGSTSPTCEPLGGQCRCRPHVIGRQCTRCATGYYGFPYCRPCQCGRRRLCDEVTGECICPPQTVRPACDTCNSQTFSYHPLVGCDHCDCSPTGIVSSSGDCDSYTGQCTCKPRIGGRQCDRCAAGYFRFPECVPCDCETGGVRPEVCDPNTGQCLCKRNVEGERCDSCRRGSFHFDPANPSGCIECFCFKAIDQCHSSSKRRGKFVDMHNWRLEKADLEEVPSVLNPISNMVVADVQEVPRSVQSLHWVAPPSYLGDRVSSYGGYLTYQTKSFGIPSEGMLPLDKKPDLLLSGDQMTLVYFDPQSPDPDRLYQGRVQLVEGNLRHAGTRRPVSREELLRVLAALEDVRVRALYFTQSQRLSLGDVGLEEASRDGRGAPASTVEECSCPPQYSGDSCQKCARGFYRDRSAQLPGRCVPCSCNGLSDECEEGTGRCLNCQHNAAGDHCERCHEGYYGNPAQRSCRLCPCPLTIDSNSFATGCREVSGRMQCICKPGYTGERCQSCAPGYYGDPMAYRGSCRPCNCNGNPGHCDSKTGVCKDTFPKDTNTDEQCQECDNCAQTLLGDLEKLDDELARIKSQLEKANASSSSQERLRKLEEAITAAKIVVNTFTSTVDRQKSKVTDLELDTETLKDDINLLKKQAEEKKKDVDQALDGVEDTNQRAQNLNTQAQNMFKKIQDLLKQLQDASANGDSVAPNQLTKLLEEAERLVREMEGRNLNDQKDAAEKEKELAHKFLEHIQNNVTRQCDQNKEAATRVEGLLKDFEDRLKDLEEALTQAKSLVEKANNQNNLNSQAMQDLLNRIKDLEKERDNVAGQIAMAKEQLKDTGELLSTLDDSKQEYERLAAQVDGAKNDLTKRVNEISKAAAKEAIVKQAEEHAQKLSDLANQLEKAVNDSRGSDDVRNALAAIDAYKSIVDAIKAAEKAANEAKEAADKASQDVNQKDLVQKAKDLKDKGTKLVTSASDAEKDLKQAASDLADQKKRIQRDDIANMIDEAKKAAAVASDTATNAMGRLDDIKKEVEKINVGPGDSNLDSVLNEVDNSVKNLSSTIPSLLDKINQIEELSTQAGPVTNVSENIKRIKELIEQARDAANRVTVPMKFRGDSHVELRAPKNMDDLKAYTSLSLYLQRPERRGDGKRRRRQLDTDNGNLFVLYLGKKDASGDYIGMALRSNILYTVYKLNGVEYEVESDTITGSASEQAMFDKVDLFRIYQDAEVIITKAFTSNNPLAAASAYKQGEHAKNLLNIDPKDVVFYVGGYPDSFTPPASLNYPKYKGCIELSTFNERFVSLYNFQKAVNIEDTPCKRYVPSVSTDFFEGTGYAKVDASRYLSSTTLRFNQFITTRSENGIVMYIGNEDSYYTISLEKGHFVVNGQVNGQDLSPIKNFKDFYIGGVPDGLRDRFNIRVQPLKACVKTVKVNGGHADLVEKVGVSKGCPEDFLASRKAECKAGGTLEKALDKFSLDGNIVVSLGFRSTEADGLLLTKTEQETGLELTMVNGHVVMKFVGQTIKQAIKSKKQYQDGQWHYVTARKRDTGIELLIDENDSGEPHTETPSLTSSSENVILGAFKGCLSNLYTRRSDYLYRPEDLSEFSTTGEVFLDECTAERPPENMLASLNHSFSRKDNNKEEDDFVSGCSLPTQVKHAYYLGGAASGLTYKVSKQDLQNKPHFSVDVRTTSAEGLLFYVGSDLENGHLALYMSKGRIRLSVRRKREIFNRERYNDGKWHTVIFSLEKKRFRLLVDGIRAQDGVLTHVESSDIQLMSPLYLGSAPPSLHEDLKWKNLPKEGVVGCIRNFKMNGLPVGEPTTNHGVGPCFDGQTESGSYFSGNGGYVIIGELTHD</sequence>
<evidence type="ECO:0000256" key="5">
    <source>
        <dbReference type="ARBA" id="ARBA00022737"/>
    </source>
</evidence>
<keyword evidence="7" id="KW-0130">Cell adhesion</keyword>
<dbReference type="Pfam" id="PF00053">
    <property type="entry name" value="EGF_laminin"/>
    <property type="match status" value="18"/>
</dbReference>
<dbReference type="GO" id="GO:0009887">
    <property type="term" value="P:animal organ morphogenesis"/>
    <property type="evidence" value="ECO:0007669"/>
    <property type="project" value="TreeGrafter"/>
</dbReference>
<evidence type="ECO:0000256" key="14">
    <source>
        <dbReference type="SAM" id="MobiDB-lite"/>
    </source>
</evidence>
<dbReference type="PROSITE" id="PS50025">
    <property type="entry name" value="LAM_G_DOMAIN"/>
    <property type="match status" value="2"/>
</dbReference>
<feature type="disulfide bond" evidence="12">
    <location>
        <begin position="666"/>
        <end position="678"/>
    </location>
</feature>
<feature type="disulfide bond" evidence="12">
    <location>
        <begin position="1637"/>
        <end position="1646"/>
    </location>
</feature>
<keyword evidence="3" id="KW-0272">Extracellular matrix</keyword>
<feature type="coiled-coil region" evidence="13">
    <location>
        <begin position="2085"/>
        <end position="2112"/>
    </location>
</feature>
<dbReference type="InterPro" id="IPR009254">
    <property type="entry name" value="Laminin_aI"/>
</dbReference>
<evidence type="ECO:0000259" key="19">
    <source>
        <dbReference type="PROSITE" id="PS51117"/>
    </source>
</evidence>
<feature type="disulfide bond" evidence="12">
    <location>
        <begin position="779"/>
        <end position="788"/>
    </location>
</feature>
<dbReference type="PRINTS" id="PR00011">
    <property type="entry name" value="EGFLAMININ"/>
</dbReference>
<feature type="disulfide bond" evidence="12">
    <location>
        <begin position="733"/>
        <end position="742"/>
    </location>
</feature>
<feature type="region of interest" description="Disordered" evidence="14">
    <location>
        <begin position="1177"/>
        <end position="1199"/>
    </location>
</feature>
<evidence type="ECO:0000256" key="13">
    <source>
        <dbReference type="SAM" id="Coils"/>
    </source>
</evidence>
<keyword evidence="10" id="KW-0325">Glycoprotein</keyword>
<feature type="domain" description="Laminin EGF-like" evidence="17">
    <location>
        <begin position="415"/>
        <end position="458"/>
    </location>
</feature>
<dbReference type="Pfam" id="PF24973">
    <property type="entry name" value="EGF_LMN_ATRN"/>
    <property type="match status" value="1"/>
</dbReference>
<keyword evidence="5" id="KW-0677">Repeat</keyword>
<dbReference type="PANTHER" id="PTHR10574:SF406">
    <property type="entry name" value="LAMININ SUBUNIT ALPHA 5"/>
    <property type="match status" value="1"/>
</dbReference>
<comment type="caution">
    <text evidence="20">The sequence shown here is derived from an EMBL/GenBank/DDBJ whole genome shotgun (WGS) entry which is preliminary data.</text>
</comment>
<feature type="disulfide bond" evidence="12">
    <location>
        <begin position="2018"/>
        <end position="2027"/>
    </location>
</feature>
<feature type="disulfide bond" evidence="12">
    <location>
        <begin position="758"/>
        <end position="770"/>
    </location>
</feature>
<feature type="disulfide bond" evidence="12">
    <location>
        <begin position="641"/>
        <end position="650"/>
    </location>
</feature>
<feature type="domain" description="Laminin EGF-like" evidence="17">
    <location>
        <begin position="666"/>
        <end position="711"/>
    </location>
</feature>
<evidence type="ECO:0000259" key="17">
    <source>
        <dbReference type="PROSITE" id="PS50027"/>
    </source>
</evidence>
<evidence type="ECO:0000256" key="6">
    <source>
        <dbReference type="ARBA" id="ARBA00022869"/>
    </source>
</evidence>
<dbReference type="GO" id="GO:0045995">
    <property type="term" value="P:regulation of embryonic development"/>
    <property type="evidence" value="ECO:0007669"/>
    <property type="project" value="InterPro"/>
</dbReference>
<feature type="disulfide bond" evidence="12">
    <location>
        <begin position="831"/>
        <end position="840"/>
    </location>
</feature>
<feature type="disulfide bond" evidence="12">
    <location>
        <begin position="714"/>
        <end position="731"/>
    </location>
</feature>
<dbReference type="Gene3D" id="2.60.120.260">
    <property type="entry name" value="Galactose-binding domain-like"/>
    <property type="match status" value="1"/>
</dbReference>
<dbReference type="InterPro" id="IPR050440">
    <property type="entry name" value="Laminin/Netrin_ECM"/>
</dbReference>
<proteinExistence type="predicted"/>
<feature type="domain" description="Laminin EGF-like" evidence="17">
    <location>
        <begin position="1662"/>
        <end position="1712"/>
    </location>
</feature>
<feature type="disulfide bond" evidence="12">
    <location>
        <begin position="1683"/>
        <end position="1692"/>
    </location>
</feature>
<dbReference type="PROSITE" id="PS51115">
    <property type="entry name" value="LAMININ_IVA"/>
    <property type="match status" value="1"/>
</dbReference>
<feature type="disulfide bond" evidence="12">
    <location>
        <begin position="620"/>
        <end position="632"/>
    </location>
</feature>
<evidence type="ECO:0000256" key="8">
    <source>
        <dbReference type="ARBA" id="ARBA00023054"/>
    </source>
</evidence>
<feature type="domain" description="Laminin EGF-like" evidence="17">
    <location>
        <begin position="1992"/>
        <end position="2047"/>
    </location>
</feature>
<evidence type="ECO:0000313" key="20">
    <source>
        <dbReference type="EMBL" id="KAG5286780.1"/>
    </source>
</evidence>
<feature type="domain" description="Laminin EGF-like" evidence="17">
    <location>
        <begin position="529"/>
        <end position="573"/>
    </location>
</feature>
<dbReference type="GO" id="GO:0005576">
    <property type="term" value="C:extracellular region"/>
    <property type="evidence" value="ECO:0007669"/>
    <property type="project" value="UniProtKB-ARBA"/>
</dbReference>
<dbReference type="InterPro" id="IPR056863">
    <property type="entry name" value="LMN_ATRN_NET-like_EGF"/>
</dbReference>
<feature type="domain" description="Laminin G" evidence="16">
    <location>
        <begin position="3169"/>
        <end position="3339"/>
    </location>
</feature>
<feature type="disulfide bond" evidence="12">
    <location>
        <begin position="687"/>
        <end position="696"/>
    </location>
</feature>
<dbReference type="SMART" id="SM00136">
    <property type="entry name" value="LamNT"/>
    <property type="match status" value="1"/>
</dbReference>
<dbReference type="FunFam" id="2.10.25.10:FF:000083">
    <property type="entry name" value="Laminin subunit alpha"/>
    <property type="match status" value="1"/>
</dbReference>
<feature type="disulfide bond" evidence="12">
    <location>
        <begin position="1662"/>
        <end position="1674"/>
    </location>
</feature>
<feature type="domain" description="Laminin EGF-like" evidence="17">
    <location>
        <begin position="811"/>
        <end position="860"/>
    </location>
</feature>
<dbReference type="GO" id="GO:0007411">
    <property type="term" value="P:axon guidance"/>
    <property type="evidence" value="ECO:0007669"/>
    <property type="project" value="TreeGrafter"/>
</dbReference>
<feature type="disulfide bond" evidence="12">
    <location>
        <begin position="595"/>
        <end position="604"/>
    </location>
</feature>
<evidence type="ECO:0000256" key="4">
    <source>
        <dbReference type="ARBA" id="ARBA00022729"/>
    </source>
</evidence>
<accession>A0AAV6HI91</accession>
<feature type="disulfide bond" evidence="12">
    <location>
        <begin position="1964"/>
        <end position="1973"/>
    </location>
</feature>
<feature type="domain" description="Laminin EGF-like" evidence="17">
    <location>
        <begin position="1945"/>
        <end position="1991"/>
    </location>
</feature>
<dbReference type="SUPFAM" id="SSF57196">
    <property type="entry name" value="EGF/Laminin"/>
    <property type="match status" value="15"/>
</dbReference>
<feature type="compositionally biased region" description="Basic residues" evidence="14">
    <location>
        <begin position="1177"/>
        <end position="1190"/>
    </location>
</feature>
<evidence type="ECO:0000256" key="10">
    <source>
        <dbReference type="ARBA" id="ARBA00023180"/>
    </source>
</evidence>
<feature type="domain" description="Laminin EGF-like" evidence="17">
    <location>
        <begin position="758"/>
        <end position="803"/>
    </location>
</feature>
<feature type="domain" description="Laminin G" evidence="16">
    <location>
        <begin position="2968"/>
        <end position="3128"/>
    </location>
</feature>
<dbReference type="Gene3D" id="2.60.120.200">
    <property type="match status" value="4"/>
</dbReference>
<feature type="disulfide bond" evidence="12">
    <location>
        <begin position="1664"/>
        <end position="1681"/>
    </location>
</feature>
<dbReference type="SMART" id="SM00281">
    <property type="entry name" value="LamB"/>
    <property type="match status" value="1"/>
</dbReference>
<comment type="caution">
    <text evidence="12">Lacks conserved residue(s) required for the propagation of feature annotation.</text>
</comment>
<dbReference type="GO" id="GO:0005102">
    <property type="term" value="F:signaling receptor binding"/>
    <property type="evidence" value="ECO:0007669"/>
    <property type="project" value="InterPro"/>
</dbReference>
<evidence type="ECO:0000256" key="11">
    <source>
        <dbReference type="ARBA" id="ARBA00023292"/>
    </source>
</evidence>
<dbReference type="SMART" id="SM00180">
    <property type="entry name" value="EGF_Lam"/>
    <property type="match status" value="20"/>
</dbReference>
<keyword evidence="8 13" id="KW-0175">Coiled coil</keyword>
<dbReference type="SMART" id="SM00181">
    <property type="entry name" value="EGF"/>
    <property type="match status" value="13"/>
</dbReference>
<dbReference type="FunFam" id="2.10.25.10:FF:000082">
    <property type="entry name" value="Laminin subunit alpha 1"/>
    <property type="match status" value="1"/>
</dbReference>
<feature type="coiled-coil region" evidence="13">
    <location>
        <begin position="2280"/>
        <end position="2465"/>
    </location>
</feature>
<evidence type="ECO:0000256" key="1">
    <source>
        <dbReference type="ARBA" id="ARBA00004302"/>
    </source>
</evidence>
<feature type="disulfide bond" evidence="12">
    <location>
        <begin position="574"/>
        <end position="586"/>
    </location>
</feature>
<dbReference type="Pfam" id="PF06008">
    <property type="entry name" value="Laminin_I"/>
    <property type="match status" value="1"/>
</dbReference>
<dbReference type="CDD" id="cd00110">
    <property type="entry name" value="LamG"/>
    <property type="match status" value="3"/>
</dbReference>
<dbReference type="FunFam" id="2.10.25.10:FF:000090">
    <property type="entry name" value="laminin subunit alpha"/>
    <property type="match status" value="1"/>
</dbReference>
<dbReference type="FunFam" id="2.60.120.200:FF:000150">
    <property type="entry name" value="Laminin subunit alpha 5"/>
    <property type="match status" value="1"/>
</dbReference>
<evidence type="ECO:0000259" key="16">
    <source>
        <dbReference type="PROSITE" id="PS50025"/>
    </source>
</evidence>
<dbReference type="FunFam" id="2.10.25.10:FF:000209">
    <property type="entry name" value="Laminin subunit alpha 5"/>
    <property type="match status" value="6"/>
</dbReference>
<evidence type="ECO:0000256" key="15">
    <source>
        <dbReference type="SAM" id="SignalP"/>
    </source>
</evidence>
<dbReference type="Pfam" id="PF00055">
    <property type="entry name" value="Laminin_N"/>
    <property type="match status" value="1"/>
</dbReference>
<dbReference type="Gene3D" id="2.10.25.10">
    <property type="entry name" value="Laminin"/>
    <property type="match status" value="18"/>
</dbReference>
<dbReference type="Pfam" id="PF06009">
    <property type="entry name" value="Laminin_II"/>
    <property type="match status" value="1"/>
</dbReference>
<feature type="domain" description="Laminin EGF-like" evidence="17">
    <location>
        <begin position="1523"/>
        <end position="1568"/>
    </location>
</feature>
<dbReference type="GO" id="GO:0030155">
    <property type="term" value="P:regulation of cell adhesion"/>
    <property type="evidence" value="ECO:0007669"/>
    <property type="project" value="InterPro"/>
</dbReference>
<evidence type="ECO:0000256" key="12">
    <source>
        <dbReference type="PROSITE-ProRule" id="PRU00460"/>
    </source>
</evidence>
<keyword evidence="11 12" id="KW-0424">Laminin EGF-like domain</keyword>
<dbReference type="PROSITE" id="PS51117">
    <property type="entry name" value="LAMININ_NTER"/>
    <property type="match status" value="1"/>
</dbReference>
<feature type="disulfide bond" evidence="12">
    <location>
        <begin position="712"/>
        <end position="724"/>
    </location>
</feature>
<feature type="signal peptide" evidence="15">
    <location>
        <begin position="1"/>
        <end position="25"/>
    </location>
</feature>
<dbReference type="Pfam" id="PF02210">
    <property type="entry name" value="Laminin_G_2"/>
    <property type="match status" value="2"/>
</dbReference>
<feature type="disulfide bond" evidence="12">
    <location>
        <begin position="576"/>
        <end position="593"/>
    </location>
</feature>
<organism evidence="20 21">
    <name type="scientific">Alosa alosa</name>
    <name type="common">allis shad</name>
    <dbReference type="NCBI Taxonomy" id="278164"/>
    <lineage>
        <taxon>Eukaryota</taxon>
        <taxon>Metazoa</taxon>
        <taxon>Chordata</taxon>
        <taxon>Craniata</taxon>
        <taxon>Vertebrata</taxon>
        <taxon>Euteleostomi</taxon>
        <taxon>Actinopterygii</taxon>
        <taxon>Neopterygii</taxon>
        <taxon>Teleostei</taxon>
        <taxon>Clupei</taxon>
        <taxon>Clupeiformes</taxon>
        <taxon>Clupeoidei</taxon>
        <taxon>Clupeidae</taxon>
        <taxon>Alosa</taxon>
    </lineage>
</organism>
<feature type="disulfide bond" evidence="12">
    <location>
        <begin position="1525"/>
        <end position="1542"/>
    </location>
</feature>
<dbReference type="CDD" id="cd00055">
    <property type="entry name" value="EGF_Lam"/>
    <property type="match status" value="18"/>
</dbReference>
<dbReference type="InterPro" id="IPR001791">
    <property type="entry name" value="Laminin_G"/>
</dbReference>
<dbReference type="GO" id="GO:0005604">
    <property type="term" value="C:basement membrane"/>
    <property type="evidence" value="ECO:0007669"/>
    <property type="project" value="UniProtKB-SubCell"/>
</dbReference>
<feature type="domain" description="Laminin IV type A" evidence="18">
    <location>
        <begin position="1733"/>
        <end position="1911"/>
    </location>
</feature>
<dbReference type="PANTHER" id="PTHR10574">
    <property type="entry name" value="NETRIN/LAMININ-RELATED"/>
    <property type="match status" value="1"/>
</dbReference>
<feature type="disulfide bond" evidence="12">
    <location>
        <begin position="1523"/>
        <end position="1535"/>
    </location>
</feature>
<dbReference type="FunFam" id="2.10.25.10:FF:000011">
    <property type="entry name" value="Cadherin EGF LAG seven-pass G-type receptor"/>
    <property type="match status" value="1"/>
</dbReference>
<dbReference type="SMART" id="SM00282">
    <property type="entry name" value="LamG"/>
    <property type="match status" value="3"/>
</dbReference>
<dbReference type="FunFam" id="2.10.25.10:FF:000188">
    <property type="entry name" value="Laminin subunit gamma 2"/>
    <property type="match status" value="1"/>
</dbReference>
<feature type="disulfide bond" evidence="12">
    <location>
        <begin position="549"/>
        <end position="558"/>
    </location>
</feature>
<dbReference type="FunFam" id="2.10.25.10:FF:000388">
    <property type="entry name" value="Laminin subunit alpha"/>
    <property type="match status" value="1"/>
</dbReference>
<dbReference type="GO" id="GO:0005201">
    <property type="term" value="F:extracellular matrix structural constituent"/>
    <property type="evidence" value="ECO:0007669"/>
    <property type="project" value="TreeGrafter"/>
</dbReference>
<dbReference type="InterPro" id="IPR002049">
    <property type="entry name" value="LE_dom"/>
</dbReference>
<keyword evidence="4 15" id="KW-0732">Signal</keyword>
<dbReference type="GO" id="GO:0007155">
    <property type="term" value="P:cell adhesion"/>
    <property type="evidence" value="ECO:0007669"/>
    <property type="project" value="UniProtKB-KW"/>
</dbReference>
<dbReference type="EMBL" id="JADWDJ010000001">
    <property type="protein sequence ID" value="KAG5286780.1"/>
    <property type="molecule type" value="Genomic_DNA"/>
</dbReference>
<feature type="disulfide bond" evidence="12">
    <location>
        <begin position="529"/>
        <end position="541"/>
    </location>
</feature>
<dbReference type="FunFam" id="2.10.25.10:FF:000069">
    <property type="entry name" value="Laminin subunit alpha 1"/>
    <property type="match status" value="1"/>
</dbReference>
<feature type="disulfide bond" evidence="12">
    <location>
        <begin position="760"/>
        <end position="777"/>
    </location>
</feature>
<feature type="disulfide bond" evidence="12">
    <location>
        <begin position="812"/>
        <end position="829"/>
    </location>
</feature>
<feature type="domain" description="Laminin EGF-like" evidence="17">
    <location>
        <begin position="574"/>
        <end position="619"/>
    </location>
</feature>
<evidence type="ECO:0000256" key="7">
    <source>
        <dbReference type="ARBA" id="ARBA00022889"/>
    </source>
</evidence>
<dbReference type="InterPro" id="IPR000742">
    <property type="entry name" value="EGF"/>
</dbReference>
<keyword evidence="9 12" id="KW-1015">Disulfide bond</keyword>
<gene>
    <name evidence="20" type="ORF">AALO_G00018680</name>
</gene>
<feature type="disulfide bond" evidence="12">
    <location>
        <begin position="484"/>
        <end position="496"/>
    </location>
</feature>
<evidence type="ECO:0000313" key="21">
    <source>
        <dbReference type="Proteomes" id="UP000823561"/>
    </source>
</evidence>
<keyword evidence="2" id="KW-0964">Secreted</keyword>
<name>A0AAV6HI91_9TELE</name>
<dbReference type="InterPro" id="IPR008211">
    <property type="entry name" value="Laminin_N"/>
</dbReference>
<dbReference type="FunFam" id="2.10.25.10:FF:000033">
    <property type="entry name" value="Laminin subunit alpha 2"/>
    <property type="match status" value="1"/>
</dbReference>
<feature type="disulfide bond" evidence="12">
    <location>
        <begin position="434"/>
        <end position="443"/>
    </location>
</feature>
<dbReference type="Pfam" id="PF00052">
    <property type="entry name" value="Laminin_B"/>
    <property type="match status" value="1"/>
</dbReference>
<feature type="domain" description="Laminin N-terminal" evidence="19">
    <location>
        <begin position="34"/>
        <end position="287"/>
    </location>
</feature>
<feature type="domain" description="Laminin EGF-like" evidence="17">
    <location>
        <begin position="484"/>
        <end position="528"/>
    </location>
</feature>
<evidence type="ECO:0000256" key="3">
    <source>
        <dbReference type="ARBA" id="ARBA00022530"/>
    </source>
</evidence>
<evidence type="ECO:0000256" key="9">
    <source>
        <dbReference type="ARBA" id="ARBA00023157"/>
    </source>
</evidence>
<feature type="disulfide bond" evidence="12">
    <location>
        <begin position="622"/>
        <end position="639"/>
    </location>
</feature>
<comment type="subcellular location">
    <subcellularLocation>
        <location evidence="1">Secreted</location>
        <location evidence="1">Extracellular space</location>
        <location evidence="1">Extracellular matrix</location>
        <location evidence="1">Basement membrane</location>
    </subcellularLocation>
</comment>
<feature type="disulfide bond" evidence="12">
    <location>
        <begin position="504"/>
        <end position="513"/>
    </location>
</feature>
<dbReference type="InterPro" id="IPR000034">
    <property type="entry name" value="Laminin_IV"/>
</dbReference>
<dbReference type="FunFam" id="2.10.25.10:FF:000084">
    <property type="entry name" value="Laminin subunit alpha 3"/>
    <property type="match status" value="1"/>
</dbReference>
<dbReference type="PROSITE" id="PS01248">
    <property type="entry name" value="EGF_LAM_1"/>
    <property type="match status" value="7"/>
</dbReference>
<feature type="coiled-coil region" evidence="13">
    <location>
        <begin position="2147"/>
        <end position="2249"/>
    </location>
</feature>
<reference evidence="20 21" key="1">
    <citation type="submission" date="2020-10" db="EMBL/GenBank/DDBJ databases">
        <title>Chromosome-scale genome assembly of the Allis shad, Alosa alosa.</title>
        <authorList>
            <person name="Margot Z."/>
            <person name="Christophe K."/>
            <person name="Cabau C."/>
            <person name="Louis A."/>
            <person name="Berthelot C."/>
            <person name="Parey E."/>
            <person name="Roest Crollius H."/>
            <person name="Montfort J."/>
            <person name="Robinson-Rechavi M."/>
            <person name="Bucao C."/>
            <person name="Bouchez O."/>
            <person name="Gislard M."/>
            <person name="Lluch J."/>
            <person name="Milhes M."/>
            <person name="Lampietro C."/>
            <person name="Lopez Roques C."/>
            <person name="Donnadieu C."/>
            <person name="Braasch I."/>
            <person name="Desvignes T."/>
            <person name="Postlethwait J."/>
            <person name="Bobe J."/>
            <person name="Guiguen Y."/>
        </authorList>
    </citation>
    <scope>NUCLEOTIDE SEQUENCE [LARGE SCALE GENOMIC DNA]</scope>
    <source>
        <strain evidence="20">M-15738</strain>
        <tissue evidence="20">Blood</tissue>
    </source>
</reference>
<evidence type="ECO:0000256" key="2">
    <source>
        <dbReference type="ARBA" id="ARBA00022525"/>
    </source>
</evidence>
<dbReference type="FunFam" id="2.60.120.260:FF:000092">
    <property type="entry name" value="Laminin subunit alpha-3"/>
    <property type="match status" value="1"/>
</dbReference>
<dbReference type="GO" id="GO:0009888">
    <property type="term" value="P:tissue development"/>
    <property type="evidence" value="ECO:0007669"/>
    <property type="project" value="TreeGrafter"/>
</dbReference>
<feature type="domain" description="Laminin EGF-like" evidence="17">
    <location>
        <begin position="1614"/>
        <end position="1661"/>
    </location>
</feature>
<dbReference type="InterPro" id="IPR010307">
    <property type="entry name" value="Laminin_dom_II"/>
</dbReference>
<feature type="disulfide bond" evidence="12">
    <location>
        <begin position="1544"/>
        <end position="1553"/>
    </location>
</feature>
<evidence type="ECO:0000259" key="18">
    <source>
        <dbReference type="PROSITE" id="PS51115"/>
    </source>
</evidence>
<dbReference type="Proteomes" id="UP000823561">
    <property type="component" value="Chromosome 1"/>
</dbReference>
<feature type="domain" description="Laminin EGF-like" evidence="17">
    <location>
        <begin position="620"/>
        <end position="665"/>
    </location>
</feature>
<keyword evidence="6" id="KW-0084">Basement membrane</keyword>
<dbReference type="SUPFAM" id="SSF49899">
    <property type="entry name" value="Concanavalin A-like lectins/glucanases"/>
    <property type="match status" value="4"/>
</dbReference>